<evidence type="ECO:0000313" key="1">
    <source>
        <dbReference type="EnsemblMetazoa" id="OVOC7607.1"/>
    </source>
</evidence>
<reference evidence="2" key="1">
    <citation type="submission" date="2013-10" db="EMBL/GenBank/DDBJ databases">
        <title>Genome sequencing of Onchocerca volvulus.</title>
        <authorList>
            <person name="Cotton J."/>
            <person name="Tsai J."/>
            <person name="Stanley E."/>
            <person name="Tracey A."/>
            <person name="Holroyd N."/>
            <person name="Lustigman S."/>
            <person name="Berriman M."/>
        </authorList>
    </citation>
    <scope>NUCLEOTIDE SEQUENCE</scope>
</reference>
<protein>
    <submittedName>
        <fullName evidence="1">Uncharacterized protein</fullName>
    </submittedName>
</protein>
<proteinExistence type="predicted"/>
<dbReference type="EnsemblMetazoa" id="OVOC7607.1">
    <property type="protein sequence ID" value="OVOC7607.1"/>
    <property type="gene ID" value="WBGene00244416"/>
</dbReference>
<evidence type="ECO:0000313" key="2">
    <source>
        <dbReference type="Proteomes" id="UP000024404"/>
    </source>
</evidence>
<reference evidence="1" key="2">
    <citation type="submission" date="2022-06" db="UniProtKB">
        <authorList>
            <consortium name="EnsemblMetazoa"/>
        </authorList>
    </citation>
    <scope>IDENTIFICATION</scope>
</reference>
<organism evidence="1 2">
    <name type="scientific">Onchocerca volvulus</name>
    <dbReference type="NCBI Taxonomy" id="6282"/>
    <lineage>
        <taxon>Eukaryota</taxon>
        <taxon>Metazoa</taxon>
        <taxon>Ecdysozoa</taxon>
        <taxon>Nematoda</taxon>
        <taxon>Chromadorea</taxon>
        <taxon>Rhabditida</taxon>
        <taxon>Spirurina</taxon>
        <taxon>Spiruromorpha</taxon>
        <taxon>Filarioidea</taxon>
        <taxon>Onchocercidae</taxon>
        <taxon>Onchocerca</taxon>
    </lineage>
</organism>
<dbReference type="AlphaFoldDB" id="A0A8R1TZH1"/>
<dbReference type="Proteomes" id="UP000024404">
    <property type="component" value="Unassembled WGS sequence"/>
</dbReference>
<name>A0A8R1TZH1_ONCVO</name>
<sequence>MRVFSPSPKKYHGFFDKSFRSHNTNTVYRFIIKSIFFGIENKPISSISPGFDRILPNTESVRLESYLLYKLICYRNIEPQSHRPTLHSVRTHPAAPLPLMSTYTAAPGQLQGLAFAYQQAFSV</sequence>
<accession>A0A8R1TZH1</accession>
<keyword evidence="2" id="KW-1185">Reference proteome</keyword>
<dbReference type="EMBL" id="CMVM020000222">
    <property type="status" value="NOT_ANNOTATED_CDS"/>
    <property type="molecule type" value="Genomic_DNA"/>
</dbReference>